<dbReference type="InterPro" id="IPR029055">
    <property type="entry name" value="Ntn_hydrolases_N"/>
</dbReference>
<keyword evidence="3" id="KW-0378">Hydrolase</keyword>
<keyword evidence="3" id="KW-0808">Transferase</keyword>
<comment type="catalytic activity">
    <reaction evidence="3">
        <text>an N-terminal (5-L-glutamyl)-[peptide] + an alpha-amino acid = 5-L-glutamyl amino acid + an N-terminal L-alpha-aminoacyl-[peptide]</text>
        <dbReference type="Rhea" id="RHEA:23904"/>
        <dbReference type="Rhea" id="RHEA-COMP:9780"/>
        <dbReference type="Rhea" id="RHEA-COMP:9795"/>
        <dbReference type="ChEBI" id="CHEBI:77644"/>
        <dbReference type="ChEBI" id="CHEBI:78597"/>
        <dbReference type="ChEBI" id="CHEBI:78599"/>
        <dbReference type="ChEBI" id="CHEBI:78608"/>
        <dbReference type="EC" id="2.3.2.2"/>
    </reaction>
</comment>
<gene>
    <name evidence="4" type="ORF">D9758_013875</name>
</gene>
<dbReference type="PRINTS" id="PR01210">
    <property type="entry name" value="GGTRANSPTASE"/>
</dbReference>
<comment type="catalytic activity">
    <reaction evidence="3">
        <text>glutathione + H2O = L-cysteinylglycine + L-glutamate</text>
        <dbReference type="Rhea" id="RHEA:28807"/>
        <dbReference type="ChEBI" id="CHEBI:15377"/>
        <dbReference type="ChEBI" id="CHEBI:29985"/>
        <dbReference type="ChEBI" id="CHEBI:57925"/>
        <dbReference type="ChEBI" id="CHEBI:61694"/>
        <dbReference type="EC" id="3.4.19.13"/>
    </reaction>
</comment>
<dbReference type="Gene3D" id="3.60.20.40">
    <property type="match status" value="1"/>
</dbReference>
<evidence type="ECO:0000256" key="2">
    <source>
        <dbReference type="PIRSR" id="PIRSR600101-2"/>
    </source>
</evidence>
<dbReference type="PANTHER" id="PTHR11686">
    <property type="entry name" value="GAMMA GLUTAMYL TRANSPEPTIDASE"/>
    <property type="match status" value="1"/>
</dbReference>
<evidence type="ECO:0000256" key="1">
    <source>
        <dbReference type="PIRSR" id="PIRSR600101-1"/>
    </source>
</evidence>
<comment type="pathway">
    <text evidence="3">Sulfur metabolism; glutathione metabolism.</text>
</comment>
<feature type="binding site" evidence="2">
    <location>
        <position position="143"/>
    </location>
    <ligand>
        <name>L-glutamate</name>
        <dbReference type="ChEBI" id="CHEBI:29985"/>
    </ligand>
</feature>
<feature type="binding site" evidence="2">
    <location>
        <begin position="509"/>
        <end position="510"/>
    </location>
    <ligand>
        <name>L-glutamate</name>
        <dbReference type="ChEBI" id="CHEBI:29985"/>
    </ligand>
</feature>
<feature type="binding site" evidence="2">
    <location>
        <position position="533"/>
    </location>
    <ligand>
        <name>L-glutamate</name>
        <dbReference type="ChEBI" id="CHEBI:29985"/>
    </ligand>
</feature>
<dbReference type="PANTHER" id="PTHR11686:SF62">
    <property type="entry name" value="GLUTATHIONE HYDROLASE"/>
    <property type="match status" value="1"/>
</dbReference>
<evidence type="ECO:0000313" key="5">
    <source>
        <dbReference type="Proteomes" id="UP000559256"/>
    </source>
</evidence>
<dbReference type="Pfam" id="PF01019">
    <property type="entry name" value="G_glu_transpept"/>
    <property type="match status" value="1"/>
</dbReference>
<dbReference type="GO" id="GO:0005886">
    <property type="term" value="C:plasma membrane"/>
    <property type="evidence" value="ECO:0007669"/>
    <property type="project" value="TreeGrafter"/>
</dbReference>
<dbReference type="EC" id="3.4.19.13" evidence="3"/>
<dbReference type="InterPro" id="IPR043138">
    <property type="entry name" value="GGT_lsub"/>
</dbReference>
<organism evidence="4 5">
    <name type="scientific">Tetrapyrgos nigripes</name>
    <dbReference type="NCBI Taxonomy" id="182062"/>
    <lineage>
        <taxon>Eukaryota</taxon>
        <taxon>Fungi</taxon>
        <taxon>Dikarya</taxon>
        <taxon>Basidiomycota</taxon>
        <taxon>Agaricomycotina</taxon>
        <taxon>Agaricomycetes</taxon>
        <taxon>Agaricomycetidae</taxon>
        <taxon>Agaricales</taxon>
        <taxon>Marasmiineae</taxon>
        <taxon>Marasmiaceae</taxon>
        <taxon>Tetrapyrgos</taxon>
    </lineage>
</organism>
<proteinExistence type="predicted"/>
<evidence type="ECO:0000313" key="4">
    <source>
        <dbReference type="EMBL" id="KAF5346019.1"/>
    </source>
</evidence>
<dbReference type="GO" id="GO:0036374">
    <property type="term" value="F:glutathione hydrolase activity"/>
    <property type="evidence" value="ECO:0007669"/>
    <property type="project" value="UniProtKB-UniRule"/>
</dbReference>
<name>A0A8H5FR24_9AGAR</name>
<dbReference type="InterPro" id="IPR043137">
    <property type="entry name" value="GGT_ssub_C"/>
</dbReference>
<dbReference type="AlphaFoldDB" id="A0A8H5FR24"/>
<dbReference type="InterPro" id="IPR000101">
    <property type="entry name" value="GGT_peptidase"/>
</dbReference>
<dbReference type="GO" id="GO:0006751">
    <property type="term" value="P:glutathione catabolic process"/>
    <property type="evidence" value="ECO:0007669"/>
    <property type="project" value="UniProtKB-UniRule"/>
</dbReference>
<sequence>MDCCFSEAVGQLEPGAIFCARSCEMWMTTKRSGASRPRFPSSSMLLSTVAIVSCAFLPNAFAISTRNTSSPQHGAVTTEVAQCSQIGVDIMKQGGNAVDATIASSLCVGVISAYHSGIGGGGFMIVRFNQPDGSRGYETIDFRETAPAAGNQTMYTSSSQKSASTIGGLAVGVPGELRGWEMLHQRHGSLPWKTLFLPAIRVARGGFKVNQDLASELDARSFPFLLKDPLWAEVYAPNGTVLKQGATCYRKRLANTLEQQVHFSFRGLAEQGAGAFYSGSIANNIVKATTARGGILAANDLTSYQAIVRIPNNITYRNFRIFSTVAPSSGSVVLSTLKVFEGYNSSATDTDPKFDVTLHRLIQATKFGYGQRNNYGDPAFTSNVTQLEQSVQIFFFFTLEITLHSRCREYIQESTAEQIRKLISDNATHTPSYYNPSNYTVSSNHGTSHVAAMDLNGMAVSLTTTVNLIWGSQVMTQDGIVLNGPGQSNAFGFAASPINFIQPSKRPQSSIASTLVEDLQTGQLIMATGAAGGSRIITATLQNLHYHLDVGLNAYDTVHHGRFHDQLGASTLIEDARPDISVAGIKNRTGSFLRSIGSFQALDMLLTDFAFMAVIIRNQNGTFDAASDPRRPAGGAAVF</sequence>
<dbReference type="GO" id="GO:0103068">
    <property type="term" value="F:leukotriene C4 gamma-glutamyl transferase activity"/>
    <property type="evidence" value="ECO:0007669"/>
    <property type="project" value="UniProtKB-EC"/>
</dbReference>
<protein>
    <recommendedName>
        <fullName evidence="3">Glutathione hydrolase</fullName>
        <ecNumber evidence="3">2.3.2.2</ecNumber>
        <ecNumber evidence="3">3.4.19.13</ecNumber>
    </recommendedName>
    <alternativeName>
        <fullName evidence="3">Gamma-glutamyltransferase</fullName>
    </alternativeName>
    <alternativeName>
        <fullName evidence="3">Gamma-glutamyltranspeptidase</fullName>
    </alternativeName>
</protein>
<keyword evidence="3" id="KW-0012">Acyltransferase</keyword>
<dbReference type="SUPFAM" id="SSF56235">
    <property type="entry name" value="N-terminal nucleophile aminohydrolases (Ntn hydrolases)"/>
    <property type="match status" value="1"/>
</dbReference>
<dbReference type="UniPathway" id="UPA00204"/>
<evidence type="ECO:0000256" key="3">
    <source>
        <dbReference type="RuleBase" id="RU368068"/>
    </source>
</evidence>
<comment type="caution">
    <text evidence="4">The sequence shown here is derived from an EMBL/GenBank/DDBJ whole genome shotgun (WGS) entry which is preliminary data.</text>
</comment>
<dbReference type="EMBL" id="JAACJM010000106">
    <property type="protein sequence ID" value="KAF5346019.1"/>
    <property type="molecule type" value="Genomic_DNA"/>
</dbReference>
<feature type="active site" description="Nucleophile" evidence="1">
    <location>
        <position position="447"/>
    </location>
</feature>
<reference evidence="4 5" key="1">
    <citation type="journal article" date="2020" name="ISME J.">
        <title>Uncovering the hidden diversity of litter-decomposition mechanisms in mushroom-forming fungi.</title>
        <authorList>
            <person name="Floudas D."/>
            <person name="Bentzer J."/>
            <person name="Ahren D."/>
            <person name="Johansson T."/>
            <person name="Persson P."/>
            <person name="Tunlid A."/>
        </authorList>
    </citation>
    <scope>NUCLEOTIDE SEQUENCE [LARGE SCALE GENOMIC DNA]</scope>
    <source>
        <strain evidence="4 5">CBS 291.85</strain>
    </source>
</reference>
<dbReference type="Proteomes" id="UP000559256">
    <property type="component" value="Unassembled WGS sequence"/>
</dbReference>
<feature type="binding site" evidence="2">
    <location>
        <begin position="465"/>
        <end position="467"/>
    </location>
    <ligand>
        <name>L-glutamate</name>
        <dbReference type="ChEBI" id="CHEBI:29985"/>
    </ligand>
</feature>
<dbReference type="OrthoDB" id="1081007at2759"/>
<dbReference type="Gene3D" id="1.10.246.130">
    <property type="match status" value="1"/>
</dbReference>
<comment type="catalytic activity">
    <reaction evidence="3">
        <text>an S-substituted glutathione + H2O = an S-substituted L-cysteinylglycine + L-glutamate</text>
        <dbReference type="Rhea" id="RHEA:59468"/>
        <dbReference type="ChEBI" id="CHEBI:15377"/>
        <dbReference type="ChEBI" id="CHEBI:29985"/>
        <dbReference type="ChEBI" id="CHEBI:90779"/>
        <dbReference type="ChEBI" id="CHEBI:143103"/>
        <dbReference type="EC" id="3.4.19.13"/>
    </reaction>
</comment>
<dbReference type="EC" id="2.3.2.2" evidence="3"/>
<keyword evidence="5" id="KW-1185">Reference proteome</keyword>
<comment type="function">
    <text evidence="3">Cleaves the gamma-glutamyl peptide bond of glutathione and glutathione conjugates.</text>
</comment>
<accession>A0A8H5FR24</accession>